<evidence type="ECO:0000313" key="2">
    <source>
        <dbReference type="Proteomes" id="UP000247810"/>
    </source>
</evidence>
<proteinExistence type="predicted"/>
<dbReference type="EMBL" id="KZ826003">
    <property type="protein sequence ID" value="PYH89994.1"/>
    <property type="molecule type" value="Genomic_DNA"/>
</dbReference>
<dbReference type="STRING" id="1448320.A0A319CY73"/>
<dbReference type="OrthoDB" id="4471998at2759"/>
<name>A0A319CY73_9EURO</name>
<keyword evidence="2" id="KW-1185">Reference proteome</keyword>
<gene>
    <name evidence="1" type="ORF">BO71DRAFT_434280</name>
</gene>
<dbReference type="VEuPathDB" id="FungiDB:BO71DRAFT_434280"/>
<dbReference type="Proteomes" id="UP000247810">
    <property type="component" value="Unassembled WGS sequence"/>
</dbReference>
<protein>
    <submittedName>
        <fullName evidence="1">Uncharacterized protein</fullName>
    </submittedName>
</protein>
<organism evidence="1 2">
    <name type="scientific">Aspergillus ellipticus CBS 707.79</name>
    <dbReference type="NCBI Taxonomy" id="1448320"/>
    <lineage>
        <taxon>Eukaryota</taxon>
        <taxon>Fungi</taxon>
        <taxon>Dikarya</taxon>
        <taxon>Ascomycota</taxon>
        <taxon>Pezizomycotina</taxon>
        <taxon>Eurotiomycetes</taxon>
        <taxon>Eurotiomycetidae</taxon>
        <taxon>Eurotiales</taxon>
        <taxon>Aspergillaceae</taxon>
        <taxon>Aspergillus</taxon>
        <taxon>Aspergillus subgen. Circumdati</taxon>
    </lineage>
</organism>
<accession>A0A319CY73</accession>
<sequence>MNTPIIPNTADDRVKLHRHHDTCRRPYSRESPFTPWKRGDPVGTAVVKPTKGTIPSPSLWDHWPTVAETWNPSGSEDWPPHGVRLTNAWLYLVVKHMPRLTRAERYPAEFDTLGHIQMSRTPTGPTVLIRAHGLLCYPVYRGYYVLSRSTASVITHRSNSIALPVLSITFTHDRNAARLSNKAVIKLQEAQKSLCDTSQRGSATGRPALQYSEYYCVHAHVEPEAQTPKTLFIYDDDQTPFGRQAGT</sequence>
<dbReference type="AlphaFoldDB" id="A0A319CY73"/>
<evidence type="ECO:0000313" key="1">
    <source>
        <dbReference type="EMBL" id="PYH89994.1"/>
    </source>
</evidence>
<reference evidence="1 2" key="1">
    <citation type="submission" date="2018-02" db="EMBL/GenBank/DDBJ databases">
        <title>The genomes of Aspergillus section Nigri reveals drivers in fungal speciation.</title>
        <authorList>
            <consortium name="DOE Joint Genome Institute"/>
            <person name="Vesth T.C."/>
            <person name="Nybo J."/>
            <person name="Theobald S."/>
            <person name="Brandl J."/>
            <person name="Frisvad J.C."/>
            <person name="Nielsen K.F."/>
            <person name="Lyhne E.K."/>
            <person name="Kogle M.E."/>
            <person name="Kuo A."/>
            <person name="Riley R."/>
            <person name="Clum A."/>
            <person name="Nolan M."/>
            <person name="Lipzen A."/>
            <person name="Salamov A."/>
            <person name="Henrissat B."/>
            <person name="Wiebenga A."/>
            <person name="De vries R.P."/>
            <person name="Grigoriev I.V."/>
            <person name="Mortensen U.H."/>
            <person name="Andersen M.R."/>
            <person name="Baker S.E."/>
        </authorList>
    </citation>
    <scope>NUCLEOTIDE SEQUENCE [LARGE SCALE GENOMIC DNA]</scope>
    <source>
        <strain evidence="1 2">CBS 707.79</strain>
    </source>
</reference>